<organism evidence="3 4">
    <name type="scientific">Euroglyphus maynei</name>
    <name type="common">Mayne's house dust mite</name>
    <dbReference type="NCBI Taxonomy" id="6958"/>
    <lineage>
        <taxon>Eukaryota</taxon>
        <taxon>Metazoa</taxon>
        <taxon>Ecdysozoa</taxon>
        <taxon>Arthropoda</taxon>
        <taxon>Chelicerata</taxon>
        <taxon>Arachnida</taxon>
        <taxon>Acari</taxon>
        <taxon>Acariformes</taxon>
        <taxon>Sarcoptiformes</taxon>
        <taxon>Astigmata</taxon>
        <taxon>Psoroptidia</taxon>
        <taxon>Analgoidea</taxon>
        <taxon>Pyroglyphidae</taxon>
        <taxon>Pyroglyphinae</taxon>
        <taxon>Euroglyphus</taxon>
    </lineage>
</organism>
<accession>A0A1Y3BKB5</accession>
<evidence type="ECO:0000256" key="2">
    <source>
        <dbReference type="ARBA" id="ARBA00041558"/>
    </source>
</evidence>
<dbReference type="EMBL" id="MUJZ01020184">
    <property type="protein sequence ID" value="OTF80036.1"/>
    <property type="molecule type" value="Genomic_DNA"/>
</dbReference>
<dbReference type="OrthoDB" id="239865at2759"/>
<proteinExistence type="inferred from homology"/>
<dbReference type="InterPro" id="IPR001680">
    <property type="entry name" value="WD40_rpt"/>
</dbReference>
<dbReference type="InterPro" id="IPR051150">
    <property type="entry name" value="SWT21/TCAB1_mRNA_Telomere"/>
</dbReference>
<keyword evidence="4" id="KW-1185">Reference proteome</keyword>
<dbReference type="AlphaFoldDB" id="A0A1Y3BKB5"/>
<protein>
    <recommendedName>
        <fullName evidence="2">WD repeat-containing protein 79</fullName>
    </recommendedName>
</protein>
<sequence length="134" mass="16012">MENIATLKGHHGGVTHLQLSSDNMKLYSGARKVYEKFHTFHLIFTFHHIFKDQEILCWDLRNYGEILHIIRRNCPTNQRIYFDINFQHNILATGDDQQVRFYDLNNQQSMDNNNRVLKPFNEFHSHNNRVNGVR</sequence>
<dbReference type="SUPFAM" id="SSF50978">
    <property type="entry name" value="WD40 repeat-like"/>
    <property type="match status" value="1"/>
</dbReference>
<evidence type="ECO:0000313" key="4">
    <source>
        <dbReference type="Proteomes" id="UP000194236"/>
    </source>
</evidence>
<dbReference type="InterPro" id="IPR015943">
    <property type="entry name" value="WD40/YVTN_repeat-like_dom_sf"/>
</dbReference>
<dbReference type="PANTHER" id="PTHR13211">
    <property type="entry name" value="TELOMERASE CAJAL BODY PROTEIN 1"/>
    <property type="match status" value="1"/>
</dbReference>
<reference evidence="3 4" key="1">
    <citation type="submission" date="2017-03" db="EMBL/GenBank/DDBJ databases">
        <title>Genome Survey of Euroglyphus maynei.</title>
        <authorList>
            <person name="Arlian L.G."/>
            <person name="Morgan M.S."/>
            <person name="Rider S.D."/>
        </authorList>
    </citation>
    <scope>NUCLEOTIDE SEQUENCE [LARGE SCALE GENOMIC DNA]</scope>
    <source>
        <strain evidence="3">Arlian Lab</strain>
        <tissue evidence="3">Whole body</tissue>
    </source>
</reference>
<dbReference type="Proteomes" id="UP000194236">
    <property type="component" value="Unassembled WGS sequence"/>
</dbReference>
<evidence type="ECO:0000256" key="1">
    <source>
        <dbReference type="ARBA" id="ARBA00038279"/>
    </source>
</evidence>
<evidence type="ECO:0000313" key="3">
    <source>
        <dbReference type="EMBL" id="OTF80036.1"/>
    </source>
</evidence>
<dbReference type="InterPro" id="IPR036322">
    <property type="entry name" value="WD40_repeat_dom_sf"/>
</dbReference>
<name>A0A1Y3BKB5_EURMA</name>
<comment type="caution">
    <text evidence="3">The sequence shown here is derived from an EMBL/GenBank/DDBJ whole genome shotgun (WGS) entry which is preliminary data.</text>
</comment>
<comment type="similarity">
    <text evidence="1">Belongs to the TCAB1 family.</text>
</comment>
<dbReference type="Pfam" id="PF00400">
    <property type="entry name" value="WD40"/>
    <property type="match status" value="1"/>
</dbReference>
<dbReference type="Gene3D" id="2.130.10.10">
    <property type="entry name" value="YVTN repeat-like/Quinoprotein amine dehydrogenase"/>
    <property type="match status" value="1"/>
</dbReference>
<gene>
    <name evidence="3" type="ORF">BLA29_012691</name>
</gene>
<dbReference type="PANTHER" id="PTHR13211:SF0">
    <property type="entry name" value="TELOMERASE CAJAL BODY PROTEIN 1"/>
    <property type="match status" value="1"/>
</dbReference>